<sequence>MSLLAIAFIILILVNPTSEAINALAVIAAPIAAMVAAYYGITLSIQQVKNERAEKEKALARAEVAEATSRETEVWSAQMESGLRVAMAKLNAAGVSTSEVTKAAGTPADFF</sequence>
<evidence type="ECO:0000313" key="3">
    <source>
        <dbReference type="Proteomes" id="UP000272015"/>
    </source>
</evidence>
<gene>
    <name evidence="2" type="ORF">D6T64_20490</name>
</gene>
<evidence type="ECO:0000256" key="1">
    <source>
        <dbReference type="SAM" id="Coils"/>
    </source>
</evidence>
<accession>A0A3A5MJY0</accession>
<reference evidence="2 3" key="1">
    <citation type="submission" date="2018-09" db="EMBL/GenBank/DDBJ databases">
        <title>Novel species of Cryobacterium.</title>
        <authorList>
            <person name="Liu Q."/>
            <person name="Xin Y.-H."/>
        </authorList>
    </citation>
    <scope>NUCLEOTIDE SEQUENCE [LARGE SCALE GENOMIC DNA]</scope>
    <source>
        <strain evidence="2 3">Hh39</strain>
    </source>
</reference>
<protein>
    <submittedName>
        <fullName evidence="2">Uncharacterized protein</fullName>
    </submittedName>
</protein>
<organism evidence="2 3">
    <name type="scientific">Cryobacterium melibiosiphilum</name>
    <dbReference type="NCBI Taxonomy" id="995039"/>
    <lineage>
        <taxon>Bacteria</taxon>
        <taxon>Bacillati</taxon>
        <taxon>Actinomycetota</taxon>
        <taxon>Actinomycetes</taxon>
        <taxon>Micrococcales</taxon>
        <taxon>Microbacteriaceae</taxon>
        <taxon>Cryobacterium</taxon>
    </lineage>
</organism>
<keyword evidence="3" id="KW-1185">Reference proteome</keyword>
<dbReference type="AlphaFoldDB" id="A0A3A5MJY0"/>
<keyword evidence="1" id="KW-0175">Coiled coil</keyword>
<feature type="coiled-coil region" evidence="1">
    <location>
        <begin position="43"/>
        <end position="70"/>
    </location>
</feature>
<proteinExistence type="predicted"/>
<comment type="caution">
    <text evidence="2">The sequence shown here is derived from an EMBL/GenBank/DDBJ whole genome shotgun (WGS) entry which is preliminary data.</text>
</comment>
<name>A0A3A5MJY0_9MICO</name>
<dbReference type="Proteomes" id="UP000272015">
    <property type="component" value="Unassembled WGS sequence"/>
</dbReference>
<evidence type="ECO:0000313" key="2">
    <source>
        <dbReference type="EMBL" id="RJT84552.1"/>
    </source>
</evidence>
<dbReference type="EMBL" id="QZVS01000097">
    <property type="protein sequence ID" value="RJT84552.1"/>
    <property type="molecule type" value="Genomic_DNA"/>
</dbReference>